<evidence type="ECO:0000256" key="1">
    <source>
        <dbReference type="SAM" id="MobiDB-lite"/>
    </source>
</evidence>
<dbReference type="RefSeq" id="WP_244684646.1">
    <property type="nucleotide sequence ID" value="NZ_CP095043.1"/>
</dbReference>
<evidence type="ECO:0000313" key="4">
    <source>
        <dbReference type="Proteomes" id="UP000831775"/>
    </source>
</evidence>
<dbReference type="Gene3D" id="3.30.70.360">
    <property type="match status" value="1"/>
</dbReference>
<accession>A0ABY4FTU1</accession>
<dbReference type="Proteomes" id="UP000831775">
    <property type="component" value="Chromosome"/>
</dbReference>
<dbReference type="InterPro" id="IPR017439">
    <property type="entry name" value="Amidohydrolase"/>
</dbReference>
<protein>
    <submittedName>
        <fullName evidence="3">M20 family metallopeptidase</fullName>
    </submittedName>
</protein>
<feature type="domain" description="Peptidase M20 dimerisation" evidence="2">
    <location>
        <begin position="208"/>
        <end position="296"/>
    </location>
</feature>
<reference evidence="3 4" key="1">
    <citation type="submission" date="2022-04" db="EMBL/GenBank/DDBJ databases">
        <title>Leucobacter sp. isolated from rhizosphere of onion.</title>
        <authorList>
            <person name="Won M."/>
            <person name="Lee C.-M."/>
            <person name="Woen H.-Y."/>
            <person name="Kwon S.-W."/>
        </authorList>
    </citation>
    <scope>NUCLEOTIDE SEQUENCE [LARGE SCALE GENOMIC DNA]</scope>
    <source>
        <strain evidence="3 4">H25R-14</strain>
    </source>
</reference>
<dbReference type="SUPFAM" id="SSF53187">
    <property type="entry name" value="Zn-dependent exopeptidases"/>
    <property type="match status" value="1"/>
</dbReference>
<organism evidence="3 4">
    <name type="scientific">Leucobacter rhizosphaerae</name>
    <dbReference type="NCBI Taxonomy" id="2932245"/>
    <lineage>
        <taxon>Bacteria</taxon>
        <taxon>Bacillati</taxon>
        <taxon>Actinomycetota</taxon>
        <taxon>Actinomycetes</taxon>
        <taxon>Micrococcales</taxon>
        <taxon>Microbacteriaceae</taxon>
        <taxon>Leucobacter</taxon>
    </lineage>
</organism>
<dbReference type="InterPro" id="IPR036264">
    <property type="entry name" value="Bact_exopeptidase_dim_dom"/>
</dbReference>
<name>A0ABY4FTU1_9MICO</name>
<dbReference type="NCBIfam" id="TIGR01891">
    <property type="entry name" value="amidohydrolases"/>
    <property type="match status" value="1"/>
</dbReference>
<evidence type="ECO:0000259" key="2">
    <source>
        <dbReference type="Pfam" id="PF07687"/>
    </source>
</evidence>
<sequence length="418" mass="43733">MTDPAPTSGAPVAGRTTDRTADALPSTLRSDAQGLLPDLVRLRREIHRDPELGMHLPRTQQRVLEALEGTGIELRTGDALSSVIGVVRGAHPGPVTLLRGDMDALPMRERTGLDFAADGEAMHACGHDLHVAGLVGAGRLLAQHRDQLHGDVVLMFQPGEEVGDGAQAMLAEGVVAAAGRPADAAFAIHVVPGEYGYVSTRPGTIMAGSFEFSVRIHGRGGHASAPHLTIDPIPVAAQLVTALQSFVTRRVSVFDPVVLSVTQLQAGGVARNVVPDTAEIAGSIRVLSRETQELVETVLPGLIRDVCAAGGCTATVELALLCPTTVNDPAETEHARAALGALLGEDRVWESPAPVMGSEDFSYVLQEVPGTLLFLRATPPEVDLEAAAPNHSPEVVFDDRVLADQAAALAALALAPRV</sequence>
<dbReference type="InterPro" id="IPR011650">
    <property type="entry name" value="Peptidase_M20_dimer"/>
</dbReference>
<feature type="region of interest" description="Disordered" evidence="1">
    <location>
        <begin position="1"/>
        <end position="29"/>
    </location>
</feature>
<dbReference type="Pfam" id="PF07687">
    <property type="entry name" value="M20_dimer"/>
    <property type="match status" value="1"/>
</dbReference>
<dbReference type="InterPro" id="IPR002933">
    <property type="entry name" value="Peptidase_M20"/>
</dbReference>
<proteinExistence type="predicted"/>
<keyword evidence="4" id="KW-1185">Reference proteome</keyword>
<dbReference type="PIRSF" id="PIRSF005962">
    <property type="entry name" value="Pept_M20D_amidohydro"/>
    <property type="match status" value="1"/>
</dbReference>
<dbReference type="Pfam" id="PF01546">
    <property type="entry name" value="Peptidase_M20"/>
    <property type="match status" value="1"/>
</dbReference>
<dbReference type="PANTHER" id="PTHR11014">
    <property type="entry name" value="PEPTIDASE M20 FAMILY MEMBER"/>
    <property type="match status" value="1"/>
</dbReference>
<dbReference type="PANTHER" id="PTHR11014:SF63">
    <property type="entry name" value="METALLOPEPTIDASE, PUTATIVE (AFU_ORTHOLOGUE AFUA_6G09600)-RELATED"/>
    <property type="match status" value="1"/>
</dbReference>
<gene>
    <name evidence="3" type="ORF">MUN76_11010</name>
</gene>
<evidence type="ECO:0000313" key="3">
    <source>
        <dbReference type="EMBL" id="UOQ59579.1"/>
    </source>
</evidence>
<dbReference type="Gene3D" id="3.40.630.10">
    <property type="entry name" value="Zn peptidases"/>
    <property type="match status" value="1"/>
</dbReference>
<dbReference type="EMBL" id="CP095043">
    <property type="protein sequence ID" value="UOQ59579.1"/>
    <property type="molecule type" value="Genomic_DNA"/>
</dbReference>
<dbReference type="CDD" id="cd03886">
    <property type="entry name" value="M20_Acy1"/>
    <property type="match status" value="1"/>
</dbReference>
<dbReference type="SUPFAM" id="SSF55031">
    <property type="entry name" value="Bacterial exopeptidase dimerisation domain"/>
    <property type="match status" value="1"/>
</dbReference>